<dbReference type="Pfam" id="PF00933">
    <property type="entry name" value="Glyco_hydro_3"/>
    <property type="match status" value="1"/>
</dbReference>
<feature type="non-terminal residue" evidence="4">
    <location>
        <position position="222"/>
    </location>
</feature>
<dbReference type="PANTHER" id="PTHR42721:SF3">
    <property type="entry name" value="BETA-D-XYLOSIDASE 5-RELATED"/>
    <property type="match status" value="1"/>
</dbReference>
<dbReference type="GO" id="GO:0009044">
    <property type="term" value="F:xylan 1,4-beta-xylosidase activity"/>
    <property type="evidence" value="ECO:0007669"/>
    <property type="project" value="InterPro"/>
</dbReference>
<evidence type="ECO:0000256" key="1">
    <source>
        <dbReference type="ARBA" id="ARBA00005336"/>
    </source>
</evidence>
<feature type="domain" description="Glycoside hydrolase family 3 N-terminal" evidence="3">
    <location>
        <begin position="75"/>
        <end position="220"/>
    </location>
</feature>
<accession>A0A084JAS4</accession>
<dbReference type="AlphaFoldDB" id="A0A084JAS4"/>
<dbReference type="STRING" id="29354.IO98_23470"/>
<dbReference type="InterPro" id="IPR001764">
    <property type="entry name" value="Glyco_hydro_3_N"/>
</dbReference>
<comment type="caution">
    <text evidence="4">The sequence shown here is derived from an EMBL/GenBank/DDBJ whole genome shotgun (WGS) entry which is preliminary data.</text>
</comment>
<evidence type="ECO:0000259" key="3">
    <source>
        <dbReference type="Pfam" id="PF00933"/>
    </source>
</evidence>
<reference evidence="4 5" key="1">
    <citation type="submission" date="2014-07" db="EMBL/GenBank/DDBJ databases">
        <title>Draft genome of Clostridium celerecrescens 152B isolated from sediments associated with methane hydrate from Krishna Godavari basin.</title>
        <authorList>
            <person name="Honkalas V.S."/>
            <person name="Dabir A.P."/>
            <person name="Arora P."/>
            <person name="Dhakephalkar P.K."/>
        </authorList>
    </citation>
    <scope>NUCLEOTIDE SEQUENCE [LARGE SCALE GENOMIC DNA]</scope>
    <source>
        <strain evidence="4 5">152B</strain>
    </source>
</reference>
<dbReference type="GO" id="GO:0031222">
    <property type="term" value="P:arabinan catabolic process"/>
    <property type="evidence" value="ECO:0007669"/>
    <property type="project" value="TreeGrafter"/>
</dbReference>
<evidence type="ECO:0000256" key="2">
    <source>
        <dbReference type="ARBA" id="ARBA00022801"/>
    </source>
</evidence>
<dbReference type="InterPro" id="IPR044993">
    <property type="entry name" value="BXL"/>
</dbReference>
<dbReference type="GO" id="GO:0045493">
    <property type="term" value="P:xylan catabolic process"/>
    <property type="evidence" value="ECO:0007669"/>
    <property type="project" value="InterPro"/>
</dbReference>
<dbReference type="InterPro" id="IPR036962">
    <property type="entry name" value="Glyco_hydro_3_N_sf"/>
</dbReference>
<dbReference type="Proteomes" id="UP000028525">
    <property type="component" value="Unassembled WGS sequence"/>
</dbReference>
<keyword evidence="5" id="KW-1185">Reference proteome</keyword>
<organism evidence="4 5">
    <name type="scientific">Lacrimispora celerecrescens</name>
    <dbReference type="NCBI Taxonomy" id="29354"/>
    <lineage>
        <taxon>Bacteria</taxon>
        <taxon>Bacillati</taxon>
        <taxon>Bacillota</taxon>
        <taxon>Clostridia</taxon>
        <taxon>Lachnospirales</taxon>
        <taxon>Lachnospiraceae</taxon>
        <taxon>Lacrimispora</taxon>
    </lineage>
</organism>
<name>A0A084JAS4_9FIRM</name>
<protein>
    <recommendedName>
        <fullName evidence="3">Glycoside hydrolase family 3 N-terminal domain-containing protein</fullName>
    </recommendedName>
</protein>
<comment type="similarity">
    <text evidence="1">Belongs to the glycosyl hydrolase 3 family.</text>
</comment>
<sequence length="222" mass="25067">MKCYDGVMEKKARECQDISLKGKVKVSSMNQDKLKEYRKKAKELVGKMTLEEKVSQTVHSAAAIPRLGIKGYNWWNEGLHGVARAGVATVFPQAIGLAASFDEELLFEVADTVSTEARAKFHMQQKYGDTDIYKGLTFWAPNVNIFRDPRWGRGHETYGEDPYLTSRMGVRFIEGLQGDDESYMKTAACAKHFAVHSGPEDIRHSFNAEVTKQDMFETYLPA</sequence>
<proteinExistence type="inferred from homology"/>
<dbReference type="GO" id="GO:0046556">
    <property type="term" value="F:alpha-L-arabinofuranosidase activity"/>
    <property type="evidence" value="ECO:0007669"/>
    <property type="project" value="TreeGrafter"/>
</dbReference>
<dbReference type="InterPro" id="IPR017853">
    <property type="entry name" value="GH"/>
</dbReference>
<dbReference type="SUPFAM" id="SSF51445">
    <property type="entry name" value="(Trans)glycosidases"/>
    <property type="match status" value="1"/>
</dbReference>
<gene>
    <name evidence="4" type="ORF">IO98_23470</name>
</gene>
<evidence type="ECO:0000313" key="5">
    <source>
        <dbReference type="Proteomes" id="UP000028525"/>
    </source>
</evidence>
<dbReference type="PRINTS" id="PR00133">
    <property type="entry name" value="GLHYDRLASE3"/>
</dbReference>
<dbReference type="Gene3D" id="3.20.20.300">
    <property type="entry name" value="Glycoside hydrolase, family 3, N-terminal domain"/>
    <property type="match status" value="1"/>
</dbReference>
<evidence type="ECO:0000313" key="4">
    <source>
        <dbReference type="EMBL" id="KEZ86058.1"/>
    </source>
</evidence>
<dbReference type="PANTHER" id="PTHR42721">
    <property type="entry name" value="SUGAR HYDROLASE-RELATED"/>
    <property type="match status" value="1"/>
</dbReference>
<keyword evidence="2" id="KW-0378">Hydrolase</keyword>
<dbReference type="EMBL" id="JPME01000050">
    <property type="protein sequence ID" value="KEZ86058.1"/>
    <property type="molecule type" value="Genomic_DNA"/>
</dbReference>